<keyword evidence="3" id="KW-1185">Reference proteome</keyword>
<dbReference type="PROSITE" id="PS51819">
    <property type="entry name" value="VOC"/>
    <property type="match status" value="1"/>
</dbReference>
<dbReference type="SUPFAM" id="SSF54593">
    <property type="entry name" value="Glyoxalase/Bleomycin resistance protein/Dihydroxybiphenyl dioxygenase"/>
    <property type="match status" value="1"/>
</dbReference>
<dbReference type="InterPro" id="IPR058997">
    <property type="entry name" value="YycE-like_C"/>
</dbReference>
<evidence type="ECO:0000259" key="1">
    <source>
        <dbReference type="PROSITE" id="PS51819"/>
    </source>
</evidence>
<dbReference type="OrthoDB" id="8018325at2"/>
<protein>
    <recommendedName>
        <fullName evidence="1">VOC domain-containing protein</fullName>
    </recommendedName>
</protein>
<dbReference type="InterPro" id="IPR029068">
    <property type="entry name" value="Glyas_Bleomycin-R_OHBP_Dase"/>
</dbReference>
<reference evidence="2 3" key="1">
    <citation type="submission" date="2019-10" db="EMBL/GenBank/DDBJ databases">
        <title>Prolixibacter strains distinguished by the presence of nitrate reductase genes were adept at nitrate-dependent anaerobic corrosion of metallic iron and carbon steel.</title>
        <authorList>
            <person name="Iino T."/>
            <person name="Shono N."/>
            <person name="Ito K."/>
            <person name="Nakamura R."/>
            <person name="Sueoka K."/>
            <person name="Harayama S."/>
            <person name="Ohkuma M."/>
        </authorList>
    </citation>
    <scope>NUCLEOTIDE SEQUENCE [LARGE SCALE GENOMIC DNA]</scope>
    <source>
        <strain evidence="2 3">JCM 13498</strain>
    </source>
</reference>
<comment type="caution">
    <text evidence="2">The sequence shown here is derived from an EMBL/GenBank/DDBJ whole genome shotgun (WGS) entry which is preliminary data.</text>
</comment>
<evidence type="ECO:0000313" key="2">
    <source>
        <dbReference type="EMBL" id="GET31559.1"/>
    </source>
</evidence>
<name>A0A5M4AUB8_9BACT</name>
<dbReference type="AlphaFoldDB" id="A0A5M4AUB8"/>
<gene>
    <name evidence="2" type="ORF">PbJCM13498_04220</name>
</gene>
<dbReference type="Proteomes" id="UP000391834">
    <property type="component" value="Unassembled WGS sequence"/>
</dbReference>
<dbReference type="EMBL" id="BLAX01000001">
    <property type="protein sequence ID" value="GET31559.1"/>
    <property type="molecule type" value="Genomic_DNA"/>
</dbReference>
<feature type="domain" description="VOC" evidence="1">
    <location>
        <begin position="1"/>
        <end position="122"/>
    </location>
</feature>
<dbReference type="Gene3D" id="3.10.180.10">
    <property type="entry name" value="2,3-Dihydroxybiphenyl 1,2-Dioxygenase, domain 1"/>
    <property type="match status" value="1"/>
</dbReference>
<dbReference type="InterPro" id="IPR058998">
    <property type="entry name" value="YycE-like_N"/>
</dbReference>
<dbReference type="InterPro" id="IPR037523">
    <property type="entry name" value="VOC_core"/>
</dbReference>
<evidence type="ECO:0000313" key="3">
    <source>
        <dbReference type="Proteomes" id="UP000391834"/>
    </source>
</evidence>
<dbReference type="RefSeq" id="WP_025866016.1">
    <property type="nucleotide sequence ID" value="NZ_BLAX01000001.1"/>
</dbReference>
<sequence length="123" mass="14129">MKLRVARHTNNFTSLIEFYCGALGLEQLGEFRDHEGYDGIFLGKEGAGWHLEFTKSEGAPNHHSDDDDLLVYYVETEQEYTELNQQIQNKGFQPVEPANPYWKANGTTYVDPDGFRIVLSIRK</sequence>
<organism evidence="2 3">
    <name type="scientific">Prolixibacter bellariivorans</name>
    <dbReference type="NCBI Taxonomy" id="314319"/>
    <lineage>
        <taxon>Bacteria</taxon>
        <taxon>Pseudomonadati</taxon>
        <taxon>Bacteroidota</taxon>
        <taxon>Bacteroidia</taxon>
        <taxon>Marinilabiliales</taxon>
        <taxon>Prolixibacteraceae</taxon>
        <taxon>Prolixibacter</taxon>
    </lineage>
</organism>
<dbReference type="Pfam" id="PF22659">
    <property type="entry name" value="YycE-like_C"/>
    <property type="match status" value="1"/>
</dbReference>
<dbReference type="CDD" id="cd06587">
    <property type="entry name" value="VOC"/>
    <property type="match status" value="1"/>
</dbReference>
<proteinExistence type="predicted"/>
<dbReference type="Pfam" id="PF22658">
    <property type="entry name" value="YycE-like_N"/>
    <property type="match status" value="1"/>
</dbReference>
<accession>A0A5M4AUB8</accession>